<dbReference type="OrthoDB" id="9793805at2"/>
<dbReference type="Gene3D" id="3.40.50.2000">
    <property type="entry name" value="Glycogen Phosphorylase B"/>
    <property type="match status" value="1"/>
</dbReference>
<dbReference type="SUPFAM" id="SSF53756">
    <property type="entry name" value="UDP-Glycosyltransferase/glycogen phosphorylase"/>
    <property type="match status" value="1"/>
</dbReference>
<dbReference type="EMBL" id="SMAD01000011">
    <property type="protein sequence ID" value="TCS85602.1"/>
    <property type="molecule type" value="Genomic_DNA"/>
</dbReference>
<dbReference type="AlphaFoldDB" id="A0A4R3KML8"/>
<reference evidence="1 2" key="1">
    <citation type="submission" date="2019-03" db="EMBL/GenBank/DDBJ databases">
        <title>Genomic Encyclopedia of Type Strains, Phase IV (KMG-IV): sequencing the most valuable type-strain genomes for metagenomic binning, comparative biology and taxonomic classification.</title>
        <authorList>
            <person name="Goeker M."/>
        </authorList>
    </citation>
    <scope>NUCLEOTIDE SEQUENCE [LARGE SCALE GENOMIC DNA]</scope>
    <source>
        <strain evidence="1 2">DSM 21100</strain>
    </source>
</reference>
<organism evidence="1 2">
    <name type="scientific">Anseongella ginsenosidimutans</name>
    <dbReference type="NCBI Taxonomy" id="496056"/>
    <lineage>
        <taxon>Bacteria</taxon>
        <taxon>Pseudomonadati</taxon>
        <taxon>Bacteroidota</taxon>
        <taxon>Sphingobacteriia</taxon>
        <taxon>Sphingobacteriales</taxon>
        <taxon>Sphingobacteriaceae</taxon>
        <taxon>Anseongella</taxon>
    </lineage>
</organism>
<gene>
    <name evidence="1" type="ORF">EDD80_1114</name>
</gene>
<protein>
    <submittedName>
        <fullName evidence="1">Uncharacterized protein (TIGR00661 family)</fullName>
    </submittedName>
</protein>
<dbReference type="Proteomes" id="UP000295807">
    <property type="component" value="Unassembled WGS sequence"/>
</dbReference>
<dbReference type="RefSeq" id="WP_132130030.1">
    <property type="nucleotide sequence ID" value="NZ_CP042432.1"/>
</dbReference>
<keyword evidence="2" id="KW-1185">Reference proteome</keyword>
<dbReference type="Pfam" id="PF13528">
    <property type="entry name" value="Glyco_trans_1_3"/>
    <property type="match status" value="1"/>
</dbReference>
<evidence type="ECO:0000313" key="2">
    <source>
        <dbReference type="Proteomes" id="UP000295807"/>
    </source>
</evidence>
<sequence length="336" mass="38437">MKILYAIQGTGNGHVSRAREIIPHLEKYGELDLLLSGTQADVGLSQPLRWKLHGFSFVFGKGGGVDYLKTWRTMDLKQFRKDVKMLPLEAYDIIINDFEPLTAWACKLRKIPCIGLSHQASFLSKATPRPARRLPHYAESLFKYYAPVSAAIGFHFQQYDDFIYTPVIRREIRALLPENKGHYTVYLPAHDDKLMVNILKQVPAVEWQVFSKHSKESFRRENVLVQPVSNELFNQSLASCEGLLTAGGFESPAEALFLGKKIFSIPMMGQWEQQCNAEALRRMGVPVVKKIGKDFVTILKDWVENGPVIRVNFPDHTEAVIERLFRTHSFSWRKKS</sequence>
<comment type="caution">
    <text evidence="1">The sequence shown here is derived from an EMBL/GenBank/DDBJ whole genome shotgun (WGS) entry which is preliminary data.</text>
</comment>
<name>A0A4R3KML8_9SPHI</name>
<proteinExistence type="predicted"/>
<accession>A0A4R3KML8</accession>
<evidence type="ECO:0000313" key="1">
    <source>
        <dbReference type="EMBL" id="TCS85602.1"/>
    </source>
</evidence>